<proteinExistence type="predicted"/>
<reference evidence="1 2" key="1">
    <citation type="journal article" date="2011" name="J. Bacteriol.">
        <title>Genome sequence of Chthoniobacter flavus Ellin428, an aerobic heterotrophic soil bacterium.</title>
        <authorList>
            <person name="Kant R."/>
            <person name="van Passel M.W."/>
            <person name="Palva A."/>
            <person name="Lucas S."/>
            <person name="Lapidus A."/>
            <person name="Glavina Del Rio T."/>
            <person name="Dalin E."/>
            <person name="Tice H."/>
            <person name="Bruce D."/>
            <person name="Goodwin L."/>
            <person name="Pitluck S."/>
            <person name="Larimer F.W."/>
            <person name="Land M.L."/>
            <person name="Hauser L."/>
            <person name="Sangwan P."/>
            <person name="de Vos W.M."/>
            <person name="Janssen P.H."/>
            <person name="Smidt H."/>
        </authorList>
    </citation>
    <scope>NUCLEOTIDE SEQUENCE [LARGE SCALE GENOMIC DNA]</scope>
    <source>
        <strain evidence="1 2">Ellin428</strain>
    </source>
</reference>
<dbReference type="STRING" id="497964.CfE428DRAFT_0365"/>
<comment type="caution">
    <text evidence="1">The sequence shown here is derived from an EMBL/GenBank/DDBJ whole genome shotgun (WGS) entry which is preliminary data.</text>
</comment>
<dbReference type="AlphaFoldDB" id="B4CUK2"/>
<evidence type="ECO:0000313" key="1">
    <source>
        <dbReference type="EMBL" id="EDY22240.1"/>
    </source>
</evidence>
<organism evidence="1 2">
    <name type="scientific">Chthoniobacter flavus Ellin428</name>
    <dbReference type="NCBI Taxonomy" id="497964"/>
    <lineage>
        <taxon>Bacteria</taxon>
        <taxon>Pseudomonadati</taxon>
        <taxon>Verrucomicrobiota</taxon>
        <taxon>Spartobacteria</taxon>
        <taxon>Chthoniobacterales</taxon>
        <taxon>Chthoniobacteraceae</taxon>
        <taxon>Chthoniobacter</taxon>
    </lineage>
</organism>
<keyword evidence="2" id="KW-1185">Reference proteome</keyword>
<evidence type="ECO:0000313" key="2">
    <source>
        <dbReference type="Proteomes" id="UP000005824"/>
    </source>
</evidence>
<gene>
    <name evidence="1" type="ORF">CfE428DRAFT_0365</name>
</gene>
<dbReference type="InParanoid" id="B4CUK2"/>
<accession>B4CUK2</accession>
<protein>
    <submittedName>
        <fullName evidence="1">Uncharacterized protein</fullName>
    </submittedName>
</protein>
<dbReference type="EMBL" id="ABVL01000001">
    <property type="protein sequence ID" value="EDY22240.1"/>
    <property type="molecule type" value="Genomic_DNA"/>
</dbReference>
<sequence length="52" mass="5658">MPVEDAANHICCIIEVRGNLTPEDGAGAFQMVLDRQEALRVSFLPGKTSPCR</sequence>
<dbReference type="Proteomes" id="UP000005824">
    <property type="component" value="Unassembled WGS sequence"/>
</dbReference>
<name>B4CUK2_9BACT</name>